<organism evidence="2 3">
    <name type="scientific">Nocardioides psychrotolerans</name>
    <dbReference type="NCBI Taxonomy" id="1005945"/>
    <lineage>
        <taxon>Bacteria</taxon>
        <taxon>Bacillati</taxon>
        <taxon>Actinomycetota</taxon>
        <taxon>Actinomycetes</taxon>
        <taxon>Propionibacteriales</taxon>
        <taxon>Nocardioidaceae</taxon>
        <taxon>Nocardioides</taxon>
    </lineage>
</organism>
<evidence type="ECO:0000259" key="1">
    <source>
        <dbReference type="SMART" id="SM00507"/>
    </source>
</evidence>
<dbReference type="RefSeq" id="WP_091110188.1">
    <property type="nucleotide sequence ID" value="NZ_FOQG01000002.1"/>
</dbReference>
<reference evidence="2 3" key="1">
    <citation type="submission" date="2016-10" db="EMBL/GenBank/DDBJ databases">
        <authorList>
            <person name="de Groot N.N."/>
        </authorList>
    </citation>
    <scope>NUCLEOTIDE SEQUENCE [LARGE SCALE GENOMIC DNA]</scope>
    <source>
        <strain evidence="2 3">CGMCC 1.11156</strain>
    </source>
</reference>
<gene>
    <name evidence="2" type="ORF">SAMN05216561_10288</name>
</gene>
<dbReference type="Proteomes" id="UP000198649">
    <property type="component" value="Unassembled WGS sequence"/>
</dbReference>
<keyword evidence="3" id="KW-1185">Reference proteome</keyword>
<dbReference type="InterPro" id="IPR003870">
    <property type="entry name" value="DUF222"/>
</dbReference>
<name>A0A1I3CJ45_9ACTN</name>
<sequence>MTEQPGGDDSTSVLTAVRAGRATRDQAEIEIVQSIIDWCVIHQTDDEDAASFGDHGIPLAGDGAPWVLEFAVMELCAALGLSTDAGKRQVGSVLETRYRLPRLWERVIAGDLPFWRARSVAEQTMCLPAAGAAFVDRHVAHVAHKVSYLQLKRLVEEARTRFDPAEAEKRARAAADWRHVSIHTKDVGVNGTVDLTGTLDLRDALDLDDALNHGAALLGVAGCEESHDVRRSIAAGDLARGTQSLPFDERGEASTTGTPPRSRVVLHVHLAEAALDGDVEGCLGRVEDTRSPIWVDRVRDWCDSPDVQVVVRPVIDLAEHIHVEAYEIPDRLRVQREHIDHHCVFPWCTRPARSCDIDHVVAYEQGGSTCSDNTAPLCRGHHRAKTHSGWTYDAIDDGVYVWRSPHGLFFRRDHHGTTPIAAPPGET</sequence>
<proteinExistence type="predicted"/>
<dbReference type="Pfam" id="PF02720">
    <property type="entry name" value="DUF222"/>
    <property type="match status" value="1"/>
</dbReference>
<dbReference type="EMBL" id="FOQG01000002">
    <property type="protein sequence ID" value="SFH74610.1"/>
    <property type="molecule type" value="Genomic_DNA"/>
</dbReference>
<dbReference type="CDD" id="cd00085">
    <property type="entry name" value="HNHc"/>
    <property type="match status" value="1"/>
</dbReference>
<feature type="domain" description="HNH nuclease" evidence="1">
    <location>
        <begin position="331"/>
        <end position="383"/>
    </location>
</feature>
<dbReference type="SMART" id="SM00507">
    <property type="entry name" value="HNHc"/>
    <property type="match status" value="1"/>
</dbReference>
<evidence type="ECO:0000313" key="2">
    <source>
        <dbReference type="EMBL" id="SFH74610.1"/>
    </source>
</evidence>
<dbReference type="Gene3D" id="1.10.30.50">
    <property type="match status" value="1"/>
</dbReference>
<accession>A0A1I3CJ45</accession>
<protein>
    <recommendedName>
        <fullName evidence="1">HNH nuclease domain-containing protein</fullName>
    </recommendedName>
</protein>
<dbReference type="AlphaFoldDB" id="A0A1I3CJ45"/>
<dbReference type="STRING" id="1005945.SAMN05216561_10288"/>
<evidence type="ECO:0000313" key="3">
    <source>
        <dbReference type="Proteomes" id="UP000198649"/>
    </source>
</evidence>
<dbReference type="InterPro" id="IPR003615">
    <property type="entry name" value="HNH_nuc"/>
</dbReference>